<sequence length="366" mass="40110">MLSLRDRAVMNEEYVPGAGPLRGLGPREGVPAGLVWPSRRGDADGPTAWQTRSGAFRRTARGLWVPADVPASPEQRIVEAAACLPAYGAVTGWAALRWQGASWFEGTGRDLQPLPVSIAVGDRHAVRPRAGLSVSQEILPPGTIRRVRGIRVTSPLWSVAHEMRKAPSDEAAAVAFELAALHDLVSIAELAEFVDSTLWVRQGVPRVRALLPHLEENSWSPTEPLMRLTWCRAGHPRPLANRPVFTLDGRFVGTPDLVDPEAGVYGMYDGALHLTGTVRHEDVAKEAAYRALGLEGVTMMAGDLGDRGPFVARLDEAYARAGRRAPGQRRWRTEPPSWWTPTFTVEQRRQLTAAQRTRLLGYRPAA</sequence>
<protein>
    <submittedName>
        <fullName evidence="1">Uncharacterized protein</fullName>
    </submittedName>
</protein>
<dbReference type="EMBL" id="BNAD01000001">
    <property type="protein sequence ID" value="GHE15017.1"/>
    <property type="molecule type" value="Genomic_DNA"/>
</dbReference>
<evidence type="ECO:0000313" key="1">
    <source>
        <dbReference type="EMBL" id="GHE15017.1"/>
    </source>
</evidence>
<reference evidence="2" key="1">
    <citation type="journal article" date="2019" name="Int. J. Syst. Evol. Microbiol.">
        <title>The Global Catalogue of Microorganisms (GCM) 10K type strain sequencing project: providing services to taxonomists for standard genome sequencing and annotation.</title>
        <authorList>
            <consortium name="The Broad Institute Genomics Platform"/>
            <consortium name="The Broad Institute Genome Sequencing Center for Infectious Disease"/>
            <person name="Wu L."/>
            <person name="Ma J."/>
        </authorList>
    </citation>
    <scope>NUCLEOTIDE SEQUENCE [LARGE SCALE GENOMIC DNA]</scope>
    <source>
        <strain evidence="2">CGMCC 1.12791</strain>
    </source>
</reference>
<accession>A0ABQ3HD58</accession>
<comment type="caution">
    <text evidence="1">The sequence shown here is derived from an EMBL/GenBank/DDBJ whole genome shotgun (WGS) entry which is preliminary data.</text>
</comment>
<keyword evidence="2" id="KW-1185">Reference proteome</keyword>
<evidence type="ECO:0000313" key="2">
    <source>
        <dbReference type="Proteomes" id="UP000597341"/>
    </source>
</evidence>
<gene>
    <name evidence="1" type="ORF">GCM10011376_01250</name>
</gene>
<dbReference type="Proteomes" id="UP000597341">
    <property type="component" value="Unassembled WGS sequence"/>
</dbReference>
<name>A0ABQ3HD58_9ACTN</name>
<proteinExistence type="predicted"/>
<organism evidence="1 2">
    <name type="scientific">Nocardioides flavus</name>
    <name type="common">ex Wang et al. 2016</name>
    <dbReference type="NCBI Taxonomy" id="2058780"/>
    <lineage>
        <taxon>Bacteria</taxon>
        <taxon>Bacillati</taxon>
        <taxon>Actinomycetota</taxon>
        <taxon>Actinomycetes</taxon>
        <taxon>Propionibacteriales</taxon>
        <taxon>Nocardioidaceae</taxon>
        <taxon>Nocardioides</taxon>
    </lineage>
</organism>